<evidence type="ECO:0000313" key="3">
    <source>
        <dbReference type="Proteomes" id="UP000460318"/>
    </source>
</evidence>
<dbReference type="InterPro" id="IPR051158">
    <property type="entry name" value="Metallophosphoesterase_sf"/>
</dbReference>
<dbReference type="Gene3D" id="3.60.21.10">
    <property type="match status" value="1"/>
</dbReference>
<dbReference type="PANTHER" id="PTHR31302">
    <property type="entry name" value="TRANSMEMBRANE PROTEIN WITH METALLOPHOSPHOESTERASE DOMAIN-RELATED"/>
    <property type="match status" value="1"/>
</dbReference>
<gene>
    <name evidence="2" type="ORF">GRF59_25050</name>
</gene>
<dbReference type="GO" id="GO:0016020">
    <property type="term" value="C:membrane"/>
    <property type="evidence" value="ECO:0007669"/>
    <property type="project" value="GOC"/>
</dbReference>
<evidence type="ECO:0000259" key="1">
    <source>
        <dbReference type="Pfam" id="PF00149"/>
    </source>
</evidence>
<organism evidence="2 3">
    <name type="scientific">Paenibacillus dendrobii</name>
    <dbReference type="NCBI Taxonomy" id="2691084"/>
    <lineage>
        <taxon>Bacteria</taxon>
        <taxon>Bacillati</taxon>
        <taxon>Bacillota</taxon>
        <taxon>Bacilli</taxon>
        <taxon>Bacillales</taxon>
        <taxon>Paenibacillaceae</taxon>
        <taxon>Paenibacillus</taxon>
    </lineage>
</organism>
<dbReference type="InterPro" id="IPR029052">
    <property type="entry name" value="Metallo-depent_PP-like"/>
</dbReference>
<dbReference type="GO" id="GO:0009245">
    <property type="term" value="P:lipid A biosynthetic process"/>
    <property type="evidence" value="ECO:0007669"/>
    <property type="project" value="TreeGrafter"/>
</dbReference>
<dbReference type="SUPFAM" id="SSF56300">
    <property type="entry name" value="Metallo-dependent phosphatases"/>
    <property type="match status" value="1"/>
</dbReference>
<dbReference type="Proteomes" id="UP000460318">
    <property type="component" value="Unassembled WGS sequence"/>
</dbReference>
<dbReference type="Pfam" id="PF00149">
    <property type="entry name" value="Metallophos"/>
    <property type="match status" value="1"/>
</dbReference>
<accession>A0A7X3LJ60</accession>
<dbReference type="EMBL" id="WUBI01000005">
    <property type="protein sequence ID" value="MWV46882.1"/>
    <property type="molecule type" value="Genomic_DNA"/>
</dbReference>
<name>A0A7X3LJ60_9BACL</name>
<proteinExistence type="predicted"/>
<reference evidence="2 3" key="1">
    <citation type="submission" date="2019-12" db="EMBL/GenBank/DDBJ databases">
        <title>Paenibacillus sp. nov., an endophytic bacterium isolated from the stem of Dendrobium.</title>
        <authorList>
            <person name="Zhao R."/>
        </authorList>
    </citation>
    <scope>NUCLEOTIDE SEQUENCE [LARGE SCALE GENOMIC DNA]</scope>
    <source>
        <strain evidence="2 3">HJL G12</strain>
    </source>
</reference>
<protein>
    <submittedName>
        <fullName evidence="2">Metallophosphoesterase</fullName>
    </submittedName>
</protein>
<dbReference type="AlphaFoldDB" id="A0A7X3LJ60"/>
<dbReference type="GO" id="GO:0008758">
    <property type="term" value="F:UDP-2,3-diacylglucosamine hydrolase activity"/>
    <property type="evidence" value="ECO:0007669"/>
    <property type="project" value="TreeGrafter"/>
</dbReference>
<feature type="domain" description="Calcineurin-like phosphoesterase" evidence="1">
    <location>
        <begin position="40"/>
        <end position="200"/>
    </location>
</feature>
<dbReference type="PANTHER" id="PTHR31302:SF25">
    <property type="entry name" value="PHOSPHOESTERASE"/>
    <property type="match status" value="1"/>
</dbReference>
<comment type="caution">
    <text evidence="2">The sequence shown here is derived from an EMBL/GenBank/DDBJ whole genome shotgun (WGS) entry which is preliminary data.</text>
</comment>
<dbReference type="InterPro" id="IPR004843">
    <property type="entry name" value="Calcineurin-like_PHP"/>
</dbReference>
<evidence type="ECO:0000313" key="2">
    <source>
        <dbReference type="EMBL" id="MWV46882.1"/>
    </source>
</evidence>
<keyword evidence="3" id="KW-1185">Reference proteome</keyword>
<dbReference type="CDD" id="cd07385">
    <property type="entry name" value="MPP_YkuE_C"/>
    <property type="match status" value="1"/>
</dbReference>
<sequence length="265" mass="28950">MGAGMMTGGYAWLWEPRQLEVTRLTLRCPRLPAAFDGLVLAQFSDLHLGFHSRESDISQLAEAIDGESPDMILFTGDTVDSGTDALPKYLPLLSSMQAGLGKFAILGNHDYLVHPDYVVEMLATAGFSVLRNEHKLVKHQGGTIAVVGLDDQIMGRPDPEQGLHGVPEGLFTLLMMHEPDYADTAALYPFDLQFSGHSHGGQVRLPFLGAMLTPPGSKKYIMGAYAIGDRSMPLYVNRGIGETHLPIRFLCKPELTIFTLRAGRA</sequence>